<feature type="region of interest" description="Disordered" evidence="7">
    <location>
        <begin position="61"/>
        <end position="99"/>
    </location>
</feature>
<dbReference type="GO" id="GO:0005634">
    <property type="term" value="C:nucleus"/>
    <property type="evidence" value="ECO:0007669"/>
    <property type="project" value="UniProtKB-SubCell"/>
</dbReference>
<evidence type="ECO:0000256" key="2">
    <source>
        <dbReference type="ARBA" id="ARBA00022723"/>
    </source>
</evidence>
<dbReference type="KEGG" id="cmo:103487214"/>
<dbReference type="OrthoDB" id="250836at2759"/>
<feature type="zinc finger region" description="C3H1-type" evidence="6">
    <location>
        <begin position="3"/>
        <end position="29"/>
    </location>
</feature>
<dbReference type="PANTHER" id="PTHR46527">
    <property type="entry name" value="NUCLEOPORIN-LIKE PROTEIN 2"/>
    <property type="match status" value="1"/>
</dbReference>
<dbReference type="Proteomes" id="UP001652600">
    <property type="component" value="Chromosome 2"/>
</dbReference>
<keyword evidence="9" id="KW-1185">Reference proteome</keyword>
<dbReference type="SUPFAM" id="SSF90229">
    <property type="entry name" value="CCCH zinc finger"/>
    <property type="match status" value="1"/>
</dbReference>
<dbReference type="InterPro" id="IPR000571">
    <property type="entry name" value="Znf_CCCH"/>
</dbReference>
<feature type="domain" description="C3H1-type" evidence="8">
    <location>
        <begin position="3"/>
        <end position="29"/>
    </location>
</feature>
<dbReference type="eggNOG" id="ENOG502QVMW">
    <property type="taxonomic scope" value="Eukaryota"/>
</dbReference>
<comment type="subcellular location">
    <subcellularLocation>
        <location evidence="1">Nucleus</location>
    </subcellularLocation>
</comment>
<evidence type="ECO:0000256" key="1">
    <source>
        <dbReference type="ARBA" id="ARBA00004123"/>
    </source>
</evidence>
<keyword evidence="5" id="KW-0539">Nucleus</keyword>
<dbReference type="InParanoid" id="A0A1S3B9C9"/>
<organism evidence="9 10">
    <name type="scientific">Cucumis melo</name>
    <name type="common">Muskmelon</name>
    <dbReference type="NCBI Taxonomy" id="3656"/>
    <lineage>
        <taxon>Eukaryota</taxon>
        <taxon>Viridiplantae</taxon>
        <taxon>Streptophyta</taxon>
        <taxon>Embryophyta</taxon>
        <taxon>Tracheophyta</taxon>
        <taxon>Spermatophyta</taxon>
        <taxon>Magnoliopsida</taxon>
        <taxon>eudicotyledons</taxon>
        <taxon>Gunneridae</taxon>
        <taxon>Pentapetalae</taxon>
        <taxon>rosids</taxon>
        <taxon>fabids</taxon>
        <taxon>Cucurbitales</taxon>
        <taxon>Cucurbitaceae</taxon>
        <taxon>Benincaseae</taxon>
        <taxon>Cucumis</taxon>
    </lineage>
</organism>
<dbReference type="PANTHER" id="PTHR46527:SF1">
    <property type="entry name" value="NUCLEOPORIN NUP42"/>
    <property type="match status" value="1"/>
</dbReference>
<gene>
    <name evidence="10" type="primary">LOC103487214</name>
</gene>
<dbReference type="GeneID" id="103487214"/>
<evidence type="ECO:0000313" key="9">
    <source>
        <dbReference type="Proteomes" id="UP001652600"/>
    </source>
</evidence>
<accession>A0A1S3B9C9</accession>
<evidence type="ECO:0000256" key="5">
    <source>
        <dbReference type="ARBA" id="ARBA00023242"/>
    </source>
</evidence>
<dbReference type="AlphaFoldDB" id="A0A1S3B9C9"/>
<keyword evidence="3 6" id="KW-0863">Zinc-finger</keyword>
<dbReference type="GO" id="GO:0008270">
    <property type="term" value="F:zinc ion binding"/>
    <property type="evidence" value="ECO:0007669"/>
    <property type="project" value="UniProtKB-KW"/>
</dbReference>
<dbReference type="Gene3D" id="3.30.1370.210">
    <property type="match status" value="1"/>
</dbReference>
<reference evidence="10" key="2">
    <citation type="submission" date="2025-08" db="UniProtKB">
        <authorList>
            <consortium name="RefSeq"/>
        </authorList>
    </citation>
    <scope>IDENTIFICATION</scope>
    <source>
        <tissue evidence="10">Stem</tissue>
    </source>
</reference>
<evidence type="ECO:0000259" key="8">
    <source>
        <dbReference type="PROSITE" id="PS50103"/>
    </source>
</evidence>
<protein>
    <submittedName>
        <fullName evidence="10">Zinc finger CCCH domain-containing protein 16 isoform X1</fullName>
    </submittedName>
</protein>
<feature type="region of interest" description="Disordered" evidence="7">
    <location>
        <begin position="182"/>
        <end position="215"/>
    </location>
</feature>
<dbReference type="FunCoup" id="A0A1S3B9C9">
    <property type="interactions" value="1594"/>
</dbReference>
<dbReference type="InterPro" id="IPR051767">
    <property type="entry name" value="Nucleoporin_NUP42"/>
</dbReference>
<sequence>MHYKKQHCRNFQRGSCQYGEGCKFLHATQQAPQQKPNPFGFGVPNNGQSKAVADFGSKQNQFKPFENKWTRPSTPTGNAQSRKPDNHLPSSNHKCTDGESCKRQIAEDFQNERPLWKLTCYGHNKNEPCDIVGDVSYEELRTIAYDEAKRGISLQSIVERERNLLNSKLAEFEGLLHKPYVTPSNRAPGNQSSFSGTNSPSILPSAQNNTPSLSSFSQLGASLNTGFGARPSNSPNTVFGQQFQFSSPVQNSSGFGMTNFPSTSVVAVGGAVGSQTFGNLSTPSGFNNNGIANAGSNIFSSATLTNLPPMNANSSASGQIAPNAQLVNKLQQENSSVDVGIWMKEKWVPGEIPEMAPPDAVVQ</sequence>
<dbReference type="PROSITE" id="PS50103">
    <property type="entry name" value="ZF_C3H1"/>
    <property type="match status" value="1"/>
</dbReference>
<dbReference type="SMR" id="A0A1S3B9C9"/>
<keyword evidence="2 6" id="KW-0479">Metal-binding</keyword>
<evidence type="ECO:0000256" key="4">
    <source>
        <dbReference type="ARBA" id="ARBA00022833"/>
    </source>
</evidence>
<dbReference type="InterPro" id="IPR041367">
    <property type="entry name" value="Znf-CCCH_4"/>
</dbReference>
<dbReference type="InterPro" id="IPR036855">
    <property type="entry name" value="Znf_CCCH_sf"/>
</dbReference>
<dbReference type="Pfam" id="PF18044">
    <property type="entry name" value="zf-CCCH_4"/>
    <property type="match status" value="1"/>
</dbReference>
<evidence type="ECO:0000256" key="6">
    <source>
        <dbReference type="PROSITE-ProRule" id="PRU00723"/>
    </source>
</evidence>
<dbReference type="RefSeq" id="XP_008443667.1">
    <property type="nucleotide sequence ID" value="XM_008445445.3"/>
</dbReference>
<reference evidence="9" key="1">
    <citation type="submission" date="2025-05" db="UniProtKB">
        <authorList>
            <consortium name="RefSeq"/>
        </authorList>
    </citation>
    <scope>NUCLEOTIDE SEQUENCE [LARGE SCALE GENOMIC DNA]</scope>
</reference>
<name>A0A1S3B9C9_CUCME</name>
<feature type="compositionally biased region" description="Polar residues" evidence="7">
    <location>
        <begin position="70"/>
        <end position="81"/>
    </location>
</feature>
<keyword evidence="4 6" id="KW-0862">Zinc</keyword>
<evidence type="ECO:0000256" key="3">
    <source>
        <dbReference type="ARBA" id="ARBA00022771"/>
    </source>
</evidence>
<evidence type="ECO:0000313" key="10">
    <source>
        <dbReference type="RefSeq" id="XP_008443667.1"/>
    </source>
</evidence>
<evidence type="ECO:0000256" key="7">
    <source>
        <dbReference type="SAM" id="MobiDB-lite"/>
    </source>
</evidence>
<proteinExistence type="predicted"/>